<dbReference type="AlphaFoldDB" id="A0A075FIT0"/>
<name>A0A075FIT0_9EURY</name>
<dbReference type="InterPro" id="IPR027510">
    <property type="entry name" value="HMPDK_MptE"/>
</dbReference>
<organism evidence="2">
    <name type="scientific">uncultured marine group II/III euryarchaeote AD1000_105_G07</name>
    <dbReference type="NCBI Taxonomy" id="1457714"/>
    <lineage>
        <taxon>Archaea</taxon>
        <taxon>Methanobacteriati</taxon>
        <taxon>Methanobacteriota</taxon>
        <taxon>environmental samples</taxon>
    </lineage>
</organism>
<evidence type="ECO:0000313" key="2">
    <source>
        <dbReference type="EMBL" id="AIE91073.1"/>
    </source>
</evidence>
<protein>
    <submittedName>
        <fullName evidence="2">Putative Rossmann fold-containing protein</fullName>
    </submittedName>
</protein>
<evidence type="ECO:0000256" key="1">
    <source>
        <dbReference type="SAM" id="MobiDB-lite"/>
    </source>
</evidence>
<reference evidence="2" key="1">
    <citation type="journal article" date="2014" name="Genome Biol. Evol.">
        <title>Pangenome evidence for extensive interdomain horizontal transfer affecting lineage core and shell genes in uncultured planktonic thaumarchaeota and euryarchaeota.</title>
        <authorList>
            <person name="Deschamps P."/>
            <person name="Zivanovic Y."/>
            <person name="Moreira D."/>
            <person name="Rodriguez-Valera F."/>
            <person name="Lopez-Garcia P."/>
        </authorList>
    </citation>
    <scope>NUCLEOTIDE SEQUENCE</scope>
</reference>
<feature type="region of interest" description="Disordered" evidence="1">
    <location>
        <begin position="92"/>
        <end position="113"/>
    </location>
</feature>
<dbReference type="PANTHER" id="PTHR39648">
    <property type="entry name" value="6-HYDROXYMETHYL-7,8-DIHYDROPTERIN PYROPHOSPHOKINASE"/>
    <property type="match status" value="1"/>
</dbReference>
<accession>A0A075FIT0</accession>
<dbReference type="GO" id="GO:0005524">
    <property type="term" value="F:ATP binding"/>
    <property type="evidence" value="ECO:0007669"/>
    <property type="project" value="InterPro"/>
</dbReference>
<proteinExistence type="predicted"/>
<dbReference type="PANTHER" id="PTHR39648:SF1">
    <property type="entry name" value="6-HYDROXYMETHYL-7,8-DIHYDROPTERIN PYROPHOSPHOKINASE"/>
    <property type="match status" value="1"/>
</dbReference>
<sequence>MGGAGCGPGFLKSESCAHPVGSDMVTAVNQTLEPLSPSLVDIQSEVREAFGWTLKADFESAQALVEAATELVASGVLENGVERLRELFSPGRDYERDRSHGGDRDNRDHREHRDERPIAVLGAAVAVEDILALPKDCILVAADGSVGVIPELPEAAREAAWENLVLVVSDADGGVALQEAIDRKIPFALHAHGDNTDEWALLLTKLGKNCELLLLTHQCPNQIVGMHNPGGFTDGDRAACLVSAFGVDSSQISLIGFRSDRIGRWTGATDPILKMQKLQWMDEVLTRLTREGRR</sequence>
<dbReference type="GO" id="GO:0003848">
    <property type="term" value="F:2-amino-4-hydroxy-6-hydroxymethyldihydropteridine diphosphokinase activity"/>
    <property type="evidence" value="ECO:0007669"/>
    <property type="project" value="InterPro"/>
</dbReference>
<dbReference type="EMBL" id="KF900327">
    <property type="protein sequence ID" value="AIE91073.1"/>
    <property type="molecule type" value="Genomic_DNA"/>
</dbReference>